<dbReference type="Pfam" id="PF04755">
    <property type="entry name" value="PAP_fibrillin"/>
    <property type="match status" value="1"/>
</dbReference>
<evidence type="ECO:0000259" key="4">
    <source>
        <dbReference type="Pfam" id="PF04755"/>
    </source>
</evidence>
<evidence type="ECO:0000256" key="2">
    <source>
        <dbReference type="ARBA" id="ARBA00022640"/>
    </source>
</evidence>
<gene>
    <name evidence="6" type="primary">LOC112288559</name>
    <name evidence="5" type="ORF">PHYPA_015138</name>
</gene>
<dbReference type="Gramene" id="Pp3c11_17240V3.1">
    <property type="protein sequence ID" value="Pp3c11_17240V3.1"/>
    <property type="gene ID" value="Pp3c11_17240"/>
</dbReference>
<feature type="compositionally biased region" description="Polar residues" evidence="3">
    <location>
        <begin position="1"/>
        <end position="13"/>
    </location>
</feature>
<sequence>MASITALTPTGVTSAVHRHSGQESAVGVSRPVSLFFAGESRFPSVAQEPRAGNRIVSANLPKVSATTAPLTANPPFSSGNEKNESNVSSLKTELLSIIAGLDRGLLATANDETAADAAARKLEAAGDAVELPRDLDLLQGRWRLVFTSGFATGSLGGERPGPPVGRLLPLTLGQVYQRIDVASKELDNIVDLRVGTPWPLPPVEVTATLAHTFEVTSSNSIRIVFDKTTVKPTGGLSQLPSFDTPPLPEFLRQPSNSRGGSFDTTYLDSDFRISRGDRGELRIFVRA</sequence>
<organism evidence="5">
    <name type="scientific">Physcomitrium patens</name>
    <name type="common">Spreading-leaved earth moss</name>
    <name type="synonym">Physcomitrella patens</name>
    <dbReference type="NCBI Taxonomy" id="3218"/>
    <lineage>
        <taxon>Eukaryota</taxon>
        <taxon>Viridiplantae</taxon>
        <taxon>Streptophyta</taxon>
        <taxon>Embryophyta</taxon>
        <taxon>Bryophyta</taxon>
        <taxon>Bryophytina</taxon>
        <taxon>Bryopsida</taxon>
        <taxon>Funariidae</taxon>
        <taxon>Funariales</taxon>
        <taxon>Funariaceae</taxon>
        <taxon>Physcomitrium</taxon>
    </lineage>
</organism>
<dbReference type="EMBL" id="ABEU02000011">
    <property type="protein sequence ID" value="PNR45367.1"/>
    <property type="molecule type" value="Genomic_DNA"/>
</dbReference>
<name>A0A2K1JV15_PHYPA</name>
<dbReference type="Gramene" id="Pp3c11_17240V3.2">
    <property type="protein sequence ID" value="Pp3c11_17240V3.2"/>
    <property type="gene ID" value="Pp3c11_17240"/>
</dbReference>
<dbReference type="EnsemblPlants" id="Pp3c11_17240V3.3">
    <property type="protein sequence ID" value="Pp3c11_17240V3.3"/>
    <property type="gene ID" value="Pp3c11_17240"/>
</dbReference>
<protein>
    <recommendedName>
        <fullName evidence="4">Plastid lipid-associated protein/fibrillin conserved domain-containing protein</fullName>
    </recommendedName>
</protein>
<reference evidence="5 7" key="2">
    <citation type="journal article" date="2018" name="Plant J.">
        <title>The Physcomitrella patens chromosome-scale assembly reveals moss genome structure and evolution.</title>
        <authorList>
            <person name="Lang D."/>
            <person name="Ullrich K.K."/>
            <person name="Murat F."/>
            <person name="Fuchs J."/>
            <person name="Jenkins J."/>
            <person name="Haas F.B."/>
            <person name="Piednoel M."/>
            <person name="Gundlach H."/>
            <person name="Van Bel M."/>
            <person name="Meyberg R."/>
            <person name="Vives C."/>
            <person name="Morata J."/>
            <person name="Symeonidi A."/>
            <person name="Hiss M."/>
            <person name="Muchero W."/>
            <person name="Kamisugi Y."/>
            <person name="Saleh O."/>
            <person name="Blanc G."/>
            <person name="Decker E.L."/>
            <person name="van Gessel N."/>
            <person name="Grimwood J."/>
            <person name="Hayes R.D."/>
            <person name="Graham S.W."/>
            <person name="Gunter L.E."/>
            <person name="McDaniel S.F."/>
            <person name="Hoernstein S.N.W."/>
            <person name="Larsson A."/>
            <person name="Li F.W."/>
            <person name="Perroud P.F."/>
            <person name="Phillips J."/>
            <person name="Ranjan P."/>
            <person name="Rokshar D.S."/>
            <person name="Rothfels C.J."/>
            <person name="Schneider L."/>
            <person name="Shu S."/>
            <person name="Stevenson D.W."/>
            <person name="Thummler F."/>
            <person name="Tillich M."/>
            <person name="Villarreal Aguilar J.C."/>
            <person name="Widiez T."/>
            <person name="Wong G.K."/>
            <person name="Wymore A."/>
            <person name="Zhang Y."/>
            <person name="Zimmer A.D."/>
            <person name="Quatrano R.S."/>
            <person name="Mayer K.F.X."/>
            <person name="Goodstein D."/>
            <person name="Casacuberta J.M."/>
            <person name="Vandepoele K."/>
            <person name="Reski R."/>
            <person name="Cuming A.C."/>
            <person name="Tuskan G.A."/>
            <person name="Maumus F."/>
            <person name="Salse J."/>
            <person name="Schmutz J."/>
            <person name="Rensing S.A."/>
        </authorList>
    </citation>
    <scope>NUCLEOTIDE SEQUENCE [LARGE SCALE GENOMIC DNA]</scope>
    <source>
        <strain evidence="6 7">cv. Gransden 2004</strain>
    </source>
</reference>
<dbReference type="InterPro" id="IPR006843">
    <property type="entry name" value="PAP/fibrillin_dom"/>
</dbReference>
<evidence type="ECO:0000256" key="1">
    <source>
        <dbReference type="ARBA" id="ARBA00004474"/>
    </source>
</evidence>
<feature type="region of interest" description="Disordered" evidence="3">
    <location>
        <begin position="1"/>
        <end position="23"/>
    </location>
</feature>
<evidence type="ECO:0000313" key="6">
    <source>
        <dbReference type="EnsemblPlants" id="Pp3c11_17240V3.1"/>
    </source>
</evidence>
<keyword evidence="2" id="KW-0934">Plastid</keyword>
<dbReference type="PANTHER" id="PTHR31906">
    <property type="entry name" value="PLASTID-LIPID-ASSOCIATED PROTEIN 4, CHLOROPLASTIC-RELATED"/>
    <property type="match status" value="1"/>
</dbReference>
<feature type="region of interest" description="Disordered" evidence="3">
    <location>
        <begin position="66"/>
        <end position="85"/>
    </location>
</feature>
<dbReference type="EnsemblPlants" id="Pp3c11_17240V3.2">
    <property type="protein sequence ID" value="Pp3c11_17240V3.2"/>
    <property type="gene ID" value="Pp3c11_17240"/>
</dbReference>
<dbReference type="PaxDb" id="3218-PP1S80_119V6.2"/>
<dbReference type="GO" id="GO:0009658">
    <property type="term" value="P:chloroplast organization"/>
    <property type="evidence" value="ECO:0000318"/>
    <property type="project" value="GO_Central"/>
</dbReference>
<dbReference type="GO" id="GO:0042742">
    <property type="term" value="P:defense response to bacterium"/>
    <property type="evidence" value="ECO:0007669"/>
    <property type="project" value="EnsemblPlants"/>
</dbReference>
<proteinExistence type="predicted"/>
<evidence type="ECO:0000313" key="7">
    <source>
        <dbReference type="Proteomes" id="UP000006727"/>
    </source>
</evidence>
<reference evidence="6" key="3">
    <citation type="submission" date="2020-12" db="UniProtKB">
        <authorList>
            <consortium name="EnsemblPlants"/>
        </authorList>
    </citation>
    <scope>IDENTIFICATION</scope>
</reference>
<dbReference type="GO" id="GO:0009535">
    <property type="term" value="C:chloroplast thylakoid membrane"/>
    <property type="evidence" value="ECO:0000318"/>
    <property type="project" value="GO_Central"/>
</dbReference>
<dbReference type="OrthoDB" id="203682at2759"/>
<evidence type="ECO:0000313" key="5">
    <source>
        <dbReference type="EMBL" id="PNR45367.1"/>
    </source>
</evidence>
<dbReference type="GO" id="GO:0010193">
    <property type="term" value="P:response to ozone"/>
    <property type="evidence" value="ECO:0007669"/>
    <property type="project" value="EnsemblPlants"/>
</dbReference>
<reference evidence="5 7" key="1">
    <citation type="journal article" date="2008" name="Science">
        <title>The Physcomitrella genome reveals evolutionary insights into the conquest of land by plants.</title>
        <authorList>
            <person name="Rensing S."/>
            <person name="Lang D."/>
            <person name="Zimmer A."/>
            <person name="Terry A."/>
            <person name="Salamov A."/>
            <person name="Shapiro H."/>
            <person name="Nishiyama T."/>
            <person name="Perroud P.-F."/>
            <person name="Lindquist E."/>
            <person name="Kamisugi Y."/>
            <person name="Tanahashi T."/>
            <person name="Sakakibara K."/>
            <person name="Fujita T."/>
            <person name="Oishi K."/>
            <person name="Shin-I T."/>
            <person name="Kuroki Y."/>
            <person name="Toyoda A."/>
            <person name="Suzuki Y."/>
            <person name="Hashimoto A."/>
            <person name="Yamaguchi K."/>
            <person name="Sugano A."/>
            <person name="Kohara Y."/>
            <person name="Fujiyama A."/>
            <person name="Anterola A."/>
            <person name="Aoki S."/>
            <person name="Ashton N."/>
            <person name="Barbazuk W.B."/>
            <person name="Barker E."/>
            <person name="Bennetzen J."/>
            <person name="Bezanilla M."/>
            <person name="Blankenship R."/>
            <person name="Cho S.H."/>
            <person name="Dutcher S."/>
            <person name="Estelle M."/>
            <person name="Fawcett J.A."/>
            <person name="Gundlach H."/>
            <person name="Hanada K."/>
            <person name="Heyl A."/>
            <person name="Hicks K.A."/>
            <person name="Hugh J."/>
            <person name="Lohr M."/>
            <person name="Mayer K."/>
            <person name="Melkozernov A."/>
            <person name="Murata T."/>
            <person name="Nelson D."/>
            <person name="Pils B."/>
            <person name="Prigge M."/>
            <person name="Reiss B."/>
            <person name="Renner T."/>
            <person name="Rombauts S."/>
            <person name="Rushton P."/>
            <person name="Sanderfoot A."/>
            <person name="Schween G."/>
            <person name="Shiu S.-H."/>
            <person name="Stueber K."/>
            <person name="Theodoulou F.L."/>
            <person name="Tu H."/>
            <person name="Van de Peer Y."/>
            <person name="Verrier P.J."/>
            <person name="Waters E."/>
            <person name="Wood A."/>
            <person name="Yang L."/>
            <person name="Cove D."/>
            <person name="Cuming A."/>
            <person name="Hasebe M."/>
            <person name="Lucas S."/>
            <person name="Mishler D.B."/>
            <person name="Reski R."/>
            <person name="Grigoriev I."/>
            <person name="Quatrano R.S."/>
            <person name="Boore J.L."/>
        </authorList>
    </citation>
    <scope>NUCLEOTIDE SEQUENCE [LARGE SCALE GENOMIC DNA]</scope>
    <source>
        <strain evidence="6 7">cv. Gransden 2004</strain>
    </source>
</reference>
<keyword evidence="7" id="KW-1185">Reference proteome</keyword>
<feature type="domain" description="Plastid lipid-associated protein/fibrillin conserved" evidence="4">
    <location>
        <begin position="89"/>
        <end position="284"/>
    </location>
</feature>
<dbReference type="GeneID" id="112288559"/>
<accession>A0A2K1JV15</accession>
<dbReference type="Gramene" id="Pp3c11_17240V3.3">
    <property type="protein sequence ID" value="Pp3c11_17240V3.3"/>
    <property type="gene ID" value="Pp3c11_17240"/>
</dbReference>
<dbReference type="InterPro" id="IPR039633">
    <property type="entry name" value="PAP"/>
</dbReference>
<evidence type="ECO:0000256" key="3">
    <source>
        <dbReference type="SAM" id="MobiDB-lite"/>
    </source>
</evidence>
<dbReference type="Proteomes" id="UP000006727">
    <property type="component" value="Chromosome 11"/>
</dbReference>
<dbReference type="EnsemblPlants" id="Pp3c11_17240V3.1">
    <property type="protein sequence ID" value="Pp3c11_17240V3.1"/>
    <property type="gene ID" value="Pp3c11_17240"/>
</dbReference>
<dbReference type="AlphaFoldDB" id="A0A2K1JV15"/>
<dbReference type="STRING" id="3218.A0A2K1JV15"/>
<dbReference type="OMA" id="IGAPWPF"/>
<comment type="subcellular location">
    <subcellularLocation>
        <location evidence="1">Plastid</location>
    </subcellularLocation>
</comment>
<dbReference type="RefSeq" id="XP_024388609.1">
    <property type="nucleotide sequence ID" value="XM_024532841.2"/>
</dbReference>